<dbReference type="Proteomes" id="UP000672027">
    <property type="component" value="Chromosome"/>
</dbReference>
<dbReference type="CDD" id="cd17291">
    <property type="entry name" value="RMtype1_S_MgeORF438P-TRD-CR_like"/>
    <property type="match status" value="1"/>
</dbReference>
<dbReference type="RefSeq" id="WP_210226852.1">
    <property type="nucleotide sequence ID" value="NZ_CP072800.1"/>
</dbReference>
<dbReference type="SUPFAM" id="SSF116734">
    <property type="entry name" value="DNA methylase specificity domain"/>
    <property type="match status" value="2"/>
</dbReference>
<sequence length="377" mass="42313">MIYALREDNLLHKVKTTCCGSPRELPKSLKKGTSITQAKTIIGDIPVVAGGISYAYKHNQYNREKNTITISASGANAGFINFWREKIFASDCTTIREKSNIDIVFIFNFLKTIQADIFLLARGSAQPHVYPDDIKNIKIPVPPMEIQQTIVRECEAVDAEYEKAKQVITDGQQTISSTIEQVYRARHSQVEIGKLAIDVQYGISQAMNTTKIGYKIFRMNEIFNNRMTDTGDMKYVDISAEEFQKYRLNKSDILFNRTNSIEWVGKTGIFELDGDYCFASYLIRVVIDTAKAEPYFVNAMMNSATFQTEAKANAARAINQANINASKMKAIKIPVPPLDEQQRIVAEITVLEQKIKAAQAVMDGATARKAAIVKKHL</sequence>
<evidence type="ECO:0000256" key="1">
    <source>
        <dbReference type="ARBA" id="ARBA00010923"/>
    </source>
</evidence>
<keyword evidence="5" id="KW-0540">Nuclease</keyword>
<keyword evidence="3" id="KW-0238">DNA-binding</keyword>
<reference evidence="5 6" key="1">
    <citation type="submission" date="2021-04" db="EMBL/GenBank/DDBJ databases">
        <title>Genomics, taxonomy and metabolism of representatives of sulfur bacteria of the genus Thiothrix: Thiothrix fructosivorans QT, Thiothrix unzii A1T and three new species, Thiothrix subterranea sp. nov., Thiothrix litoralis sp. nov. and 'Candidatus Thiothrix anitrata' sp. nov.</title>
        <authorList>
            <person name="Ravin N.V."/>
            <person name="Smolyakov D."/>
            <person name="Rudenko T.S."/>
            <person name="Mardanov A.V."/>
            <person name="Beletsky A.V."/>
            <person name="Markov N.D."/>
            <person name="Fomenkov A.I."/>
            <person name="Roberts R.J."/>
            <person name="Karnachuk O.V."/>
            <person name="Novikov A."/>
            <person name="Grabovich M.Y."/>
        </authorList>
    </citation>
    <scope>NUCLEOTIDE SEQUENCE [LARGE SCALE GENOMIC DNA]</scope>
    <source>
        <strain evidence="5 6">A52</strain>
    </source>
</reference>
<proteinExistence type="inferred from homology"/>
<dbReference type="Gene3D" id="3.90.220.20">
    <property type="entry name" value="DNA methylase specificity domains"/>
    <property type="match status" value="2"/>
</dbReference>
<dbReference type="GO" id="GO:0004519">
    <property type="term" value="F:endonuclease activity"/>
    <property type="evidence" value="ECO:0007669"/>
    <property type="project" value="UniProtKB-KW"/>
</dbReference>
<keyword evidence="2" id="KW-0680">Restriction system</keyword>
<name>A0ABX7X5D2_9GAMM</name>
<dbReference type="InterPro" id="IPR044946">
    <property type="entry name" value="Restrct_endonuc_typeI_TRD_sf"/>
</dbReference>
<accession>A0ABX7X5D2</accession>
<evidence type="ECO:0000259" key="4">
    <source>
        <dbReference type="Pfam" id="PF01420"/>
    </source>
</evidence>
<comment type="similarity">
    <text evidence="1">Belongs to the type-I restriction system S methylase family.</text>
</comment>
<dbReference type="GO" id="GO:0016787">
    <property type="term" value="F:hydrolase activity"/>
    <property type="evidence" value="ECO:0007669"/>
    <property type="project" value="UniProtKB-KW"/>
</dbReference>
<evidence type="ECO:0000313" key="5">
    <source>
        <dbReference type="EMBL" id="QTR50038.1"/>
    </source>
</evidence>
<evidence type="ECO:0000256" key="3">
    <source>
        <dbReference type="ARBA" id="ARBA00023125"/>
    </source>
</evidence>
<dbReference type="Pfam" id="PF01420">
    <property type="entry name" value="Methylase_S"/>
    <property type="match status" value="2"/>
</dbReference>
<dbReference type="PANTHER" id="PTHR30408">
    <property type="entry name" value="TYPE-1 RESTRICTION ENZYME ECOKI SPECIFICITY PROTEIN"/>
    <property type="match status" value="1"/>
</dbReference>
<evidence type="ECO:0000313" key="6">
    <source>
        <dbReference type="Proteomes" id="UP000672027"/>
    </source>
</evidence>
<keyword evidence="6" id="KW-1185">Reference proteome</keyword>
<feature type="domain" description="Type I restriction modification DNA specificity" evidence="4">
    <location>
        <begin position="31"/>
        <end position="165"/>
    </location>
</feature>
<dbReference type="EMBL" id="CP072800">
    <property type="protein sequence ID" value="QTR50038.1"/>
    <property type="molecule type" value="Genomic_DNA"/>
</dbReference>
<organism evidence="5 6">
    <name type="scientific">Candidatus Thiothrix anitrata</name>
    <dbReference type="NCBI Taxonomy" id="2823902"/>
    <lineage>
        <taxon>Bacteria</taxon>
        <taxon>Pseudomonadati</taxon>
        <taxon>Pseudomonadota</taxon>
        <taxon>Gammaproteobacteria</taxon>
        <taxon>Thiotrichales</taxon>
        <taxon>Thiotrichaceae</taxon>
        <taxon>Thiothrix</taxon>
    </lineage>
</organism>
<protein>
    <submittedName>
        <fullName evidence="5">Restriction endonuclease subunit S</fullName>
        <ecNumber evidence="5">3.1.21.-</ecNumber>
    </submittedName>
</protein>
<dbReference type="PANTHER" id="PTHR30408:SF12">
    <property type="entry name" value="TYPE I RESTRICTION ENZYME MJAVIII SPECIFICITY SUBUNIT"/>
    <property type="match status" value="1"/>
</dbReference>
<keyword evidence="5" id="KW-0255">Endonuclease</keyword>
<feature type="domain" description="Type I restriction modification DNA specificity" evidence="4">
    <location>
        <begin position="208"/>
        <end position="355"/>
    </location>
</feature>
<dbReference type="EC" id="3.1.21.-" evidence="5"/>
<dbReference type="InterPro" id="IPR052021">
    <property type="entry name" value="Type-I_RS_S_subunit"/>
</dbReference>
<evidence type="ECO:0000256" key="2">
    <source>
        <dbReference type="ARBA" id="ARBA00022747"/>
    </source>
</evidence>
<dbReference type="InterPro" id="IPR000055">
    <property type="entry name" value="Restrct_endonuc_typeI_TRD"/>
</dbReference>
<keyword evidence="5" id="KW-0378">Hydrolase</keyword>
<dbReference type="CDD" id="cd17524">
    <property type="entry name" value="RMtype1_S_EcoUTORF5051P-TRD2-CR2_like"/>
    <property type="match status" value="1"/>
</dbReference>
<gene>
    <name evidence="5" type="ORF">J8380_00125</name>
</gene>